<comment type="similarity">
    <text evidence="8 9">Belongs to the OMP decarboxylase family. Type 1 subfamily.</text>
</comment>
<dbReference type="InterPro" id="IPR013785">
    <property type="entry name" value="Aldolase_TIM"/>
</dbReference>
<dbReference type="InterPro" id="IPR018089">
    <property type="entry name" value="OMPdecase_AS"/>
</dbReference>
<dbReference type="FunFam" id="3.20.20.70:FF:000015">
    <property type="entry name" value="Orotidine 5'-phosphate decarboxylase"/>
    <property type="match status" value="1"/>
</dbReference>
<dbReference type="PANTHER" id="PTHR32119:SF2">
    <property type="entry name" value="OROTIDINE 5'-PHOSPHATE DECARBOXYLASE"/>
    <property type="match status" value="1"/>
</dbReference>
<dbReference type="PROSITE" id="PS00156">
    <property type="entry name" value="OMPDECASE"/>
    <property type="match status" value="1"/>
</dbReference>
<dbReference type="SUPFAM" id="SSF51366">
    <property type="entry name" value="Ribulose-phoshate binding barrel"/>
    <property type="match status" value="1"/>
</dbReference>
<feature type="active site" description="For OMPdecase activity" evidence="10">
    <location>
        <position position="58"/>
    </location>
</feature>
<dbReference type="UniPathway" id="UPA00070">
    <property type="reaction ID" value="UER00120"/>
</dbReference>
<evidence type="ECO:0000256" key="10">
    <source>
        <dbReference type="PIRSR" id="PIRSR614732-1"/>
    </source>
</evidence>
<dbReference type="Pfam" id="PF00215">
    <property type="entry name" value="OMPdecase"/>
    <property type="match status" value="1"/>
</dbReference>
<dbReference type="Gene3D" id="3.20.20.70">
    <property type="entry name" value="Aldolase class I"/>
    <property type="match status" value="1"/>
</dbReference>
<feature type="binding site" evidence="9 11">
    <location>
        <position position="31"/>
    </location>
    <ligand>
        <name>substrate</name>
    </ligand>
</feature>
<comment type="catalytic activity">
    <reaction evidence="7 9 12">
        <text>orotidine 5'-phosphate + H(+) = UMP + CO2</text>
        <dbReference type="Rhea" id="RHEA:11596"/>
        <dbReference type="ChEBI" id="CHEBI:15378"/>
        <dbReference type="ChEBI" id="CHEBI:16526"/>
        <dbReference type="ChEBI" id="CHEBI:57538"/>
        <dbReference type="ChEBI" id="CHEBI:57865"/>
        <dbReference type="EC" id="4.1.1.23"/>
    </reaction>
</comment>
<evidence type="ECO:0000313" key="15">
    <source>
        <dbReference type="Proteomes" id="UP000189733"/>
    </source>
</evidence>
<dbReference type="PANTHER" id="PTHR32119">
    <property type="entry name" value="OROTIDINE 5'-PHOSPHATE DECARBOXYLASE"/>
    <property type="match status" value="1"/>
</dbReference>
<dbReference type="Proteomes" id="UP000189733">
    <property type="component" value="Unassembled WGS sequence"/>
</dbReference>
<sequence length="234" mass="24916">MAELVVALDFPTKESALEMAQSLKGTATWMKVGLELYTTAGPEIIYELRKLGFRVFLDQKFMDIPNTVQGAVRSAVRAGADMITIHTCGGRRMMEAARKGLEEGAADTGRSPLLLGVTVLTSMTEDDLVLPEGMTVPTLALQYAKAARECGLTGVVCSGHEVESIKSACGDDFVCLTPGIRLASADDDQRRVMTPAQAVAAGSNYLVAGRPITKADSPRDAATLFLEQMAAESL</sequence>
<keyword evidence="15" id="KW-1185">Reference proteome</keyword>
<organism evidence="14 15">
    <name type="scientific">Desulfobaculum bizertense DSM 18034</name>
    <dbReference type="NCBI Taxonomy" id="1121442"/>
    <lineage>
        <taxon>Bacteria</taxon>
        <taxon>Pseudomonadati</taxon>
        <taxon>Thermodesulfobacteriota</taxon>
        <taxon>Desulfovibrionia</taxon>
        <taxon>Desulfovibrionales</taxon>
        <taxon>Desulfovibrionaceae</taxon>
        <taxon>Desulfobaculum</taxon>
    </lineage>
</organism>
<dbReference type="HAMAP" id="MF_01200_B">
    <property type="entry name" value="OMPdecase_type1_B"/>
    <property type="match status" value="1"/>
</dbReference>
<keyword evidence="6 9" id="KW-0456">Lyase</keyword>
<dbReference type="STRING" id="1121442.SAMN02745702_02199"/>
<keyword evidence="5 9" id="KW-0665">Pyrimidine biosynthesis</keyword>
<comment type="function">
    <text evidence="1 9">Catalyzes the decarboxylation of orotidine 5'-monophosphate (OMP) to uridine 5'-monophosphate (UMP).</text>
</comment>
<dbReference type="SMART" id="SM00934">
    <property type="entry name" value="OMPdecase"/>
    <property type="match status" value="1"/>
</dbReference>
<evidence type="ECO:0000256" key="2">
    <source>
        <dbReference type="ARBA" id="ARBA00004861"/>
    </source>
</evidence>
<evidence type="ECO:0000256" key="12">
    <source>
        <dbReference type="RuleBase" id="RU000512"/>
    </source>
</evidence>
<feature type="binding site" evidence="9 11">
    <location>
        <position position="209"/>
    </location>
    <ligand>
        <name>substrate</name>
    </ligand>
</feature>
<feature type="binding site" evidence="9">
    <location>
        <begin position="58"/>
        <end position="67"/>
    </location>
    <ligand>
        <name>substrate</name>
    </ligand>
</feature>
<feature type="binding site" evidence="9 11">
    <location>
        <position position="121"/>
    </location>
    <ligand>
        <name>substrate</name>
    </ligand>
</feature>
<feature type="active site" description="Proton donor" evidence="9">
    <location>
        <position position="60"/>
    </location>
</feature>
<dbReference type="GO" id="GO:0006207">
    <property type="term" value="P:'de novo' pyrimidine nucleobase biosynthetic process"/>
    <property type="evidence" value="ECO:0007669"/>
    <property type="project" value="InterPro"/>
</dbReference>
<feature type="binding site" evidence="9 11">
    <location>
        <position position="181"/>
    </location>
    <ligand>
        <name>substrate</name>
    </ligand>
</feature>
<evidence type="ECO:0000256" key="4">
    <source>
        <dbReference type="ARBA" id="ARBA00022793"/>
    </source>
</evidence>
<protein>
    <recommendedName>
        <fullName evidence="9">Orotidine 5'-phosphate decarboxylase</fullName>
        <ecNumber evidence="9">4.1.1.23</ecNumber>
    </recommendedName>
    <alternativeName>
        <fullName evidence="9">OMP decarboxylase</fullName>
        <shortName evidence="9">OMPDCase</shortName>
        <shortName evidence="9">OMPdecase</shortName>
    </alternativeName>
</protein>
<evidence type="ECO:0000256" key="7">
    <source>
        <dbReference type="ARBA" id="ARBA00049157"/>
    </source>
</evidence>
<gene>
    <name evidence="9" type="primary">pyrF</name>
    <name evidence="14" type="ORF">SAMN02745702_02199</name>
</gene>
<dbReference type="OrthoDB" id="9806203at2"/>
<feature type="binding site" evidence="9 11">
    <location>
        <position position="210"/>
    </location>
    <ligand>
        <name>substrate</name>
    </ligand>
</feature>
<evidence type="ECO:0000256" key="1">
    <source>
        <dbReference type="ARBA" id="ARBA00002356"/>
    </source>
</evidence>
<dbReference type="CDD" id="cd04725">
    <property type="entry name" value="OMP_decarboxylase_like"/>
    <property type="match status" value="1"/>
</dbReference>
<dbReference type="InterPro" id="IPR047596">
    <property type="entry name" value="OMPdecase_bac"/>
</dbReference>
<evidence type="ECO:0000259" key="13">
    <source>
        <dbReference type="SMART" id="SM00934"/>
    </source>
</evidence>
<accession>A0A1T4WGF9</accession>
<dbReference type="NCBIfam" id="NF001273">
    <property type="entry name" value="PRK00230.1"/>
    <property type="match status" value="1"/>
</dbReference>
<dbReference type="NCBIfam" id="TIGR01740">
    <property type="entry name" value="pyrF"/>
    <property type="match status" value="1"/>
</dbReference>
<proteinExistence type="inferred from homology"/>
<reference evidence="14 15" key="1">
    <citation type="submission" date="2017-02" db="EMBL/GenBank/DDBJ databases">
        <authorList>
            <person name="Peterson S.W."/>
        </authorList>
    </citation>
    <scope>NUCLEOTIDE SEQUENCE [LARGE SCALE GENOMIC DNA]</scope>
    <source>
        <strain evidence="14 15">DSM 18034</strain>
    </source>
</reference>
<dbReference type="GO" id="GO:0005829">
    <property type="term" value="C:cytosol"/>
    <property type="evidence" value="ECO:0007669"/>
    <property type="project" value="TreeGrafter"/>
</dbReference>
<dbReference type="EC" id="4.1.1.23" evidence="9"/>
<dbReference type="GO" id="GO:0044205">
    <property type="term" value="P:'de novo' UMP biosynthetic process"/>
    <property type="evidence" value="ECO:0007669"/>
    <property type="project" value="UniProtKB-UniRule"/>
</dbReference>
<evidence type="ECO:0000256" key="11">
    <source>
        <dbReference type="PIRSR" id="PIRSR614732-2"/>
    </source>
</evidence>
<feature type="active site" description="For OMPdecase activity" evidence="10">
    <location>
        <position position="60"/>
    </location>
</feature>
<dbReference type="EMBL" id="FUYA01000007">
    <property type="protein sequence ID" value="SKA76249.1"/>
    <property type="molecule type" value="Genomic_DNA"/>
</dbReference>
<dbReference type="InterPro" id="IPR014732">
    <property type="entry name" value="OMPdecase"/>
</dbReference>
<keyword evidence="4 9" id="KW-0210">Decarboxylase</keyword>
<feature type="active site" description="For OMPdecase activity" evidence="10">
    <location>
        <position position="63"/>
    </location>
</feature>
<comment type="subunit">
    <text evidence="3 9">Homodimer.</text>
</comment>
<comment type="pathway">
    <text evidence="2 9 12">Pyrimidine metabolism; UMP biosynthesis via de novo pathway; UMP from orotate: step 2/2.</text>
</comment>
<evidence type="ECO:0000313" key="14">
    <source>
        <dbReference type="EMBL" id="SKA76249.1"/>
    </source>
</evidence>
<feature type="domain" description="Orotidine 5'-phosphate decarboxylase" evidence="13">
    <location>
        <begin position="3"/>
        <end position="225"/>
    </location>
</feature>
<feature type="binding site" evidence="9 11">
    <location>
        <position position="189"/>
    </location>
    <ligand>
        <name>substrate</name>
    </ligand>
</feature>
<evidence type="ECO:0000256" key="5">
    <source>
        <dbReference type="ARBA" id="ARBA00022975"/>
    </source>
</evidence>
<evidence type="ECO:0000256" key="9">
    <source>
        <dbReference type="HAMAP-Rule" id="MF_01200"/>
    </source>
</evidence>
<evidence type="ECO:0000256" key="6">
    <source>
        <dbReference type="ARBA" id="ARBA00023239"/>
    </source>
</evidence>
<dbReference type="InterPro" id="IPR001754">
    <property type="entry name" value="OMPdeCOase_dom"/>
</dbReference>
<feature type="binding site" evidence="9 11">
    <location>
        <position position="9"/>
    </location>
    <ligand>
        <name>substrate</name>
    </ligand>
</feature>
<dbReference type="RefSeq" id="WP_078685483.1">
    <property type="nucleotide sequence ID" value="NZ_FUYA01000007.1"/>
</dbReference>
<name>A0A1T4WGF9_9BACT</name>
<evidence type="ECO:0000256" key="8">
    <source>
        <dbReference type="ARBA" id="ARBA00061012"/>
    </source>
</evidence>
<dbReference type="GO" id="GO:0004590">
    <property type="term" value="F:orotidine-5'-phosphate decarboxylase activity"/>
    <property type="evidence" value="ECO:0007669"/>
    <property type="project" value="UniProtKB-UniRule"/>
</dbReference>
<dbReference type="AlphaFoldDB" id="A0A1T4WGF9"/>
<dbReference type="InterPro" id="IPR011060">
    <property type="entry name" value="RibuloseP-bd_barrel"/>
</dbReference>
<evidence type="ECO:0000256" key="3">
    <source>
        <dbReference type="ARBA" id="ARBA00011738"/>
    </source>
</evidence>